<name>A0A378TGU6_9MYCO</name>
<dbReference type="GO" id="GO:0006635">
    <property type="term" value="P:fatty acid beta-oxidation"/>
    <property type="evidence" value="ECO:0007669"/>
    <property type="project" value="TreeGrafter"/>
</dbReference>
<dbReference type="AlphaFoldDB" id="A0A378TGU6"/>
<dbReference type="PIRSF" id="PIRSF000105">
    <property type="entry name" value="HCDH"/>
    <property type="match status" value="1"/>
</dbReference>
<proteinExistence type="inferred from homology"/>
<organism evidence="7 8">
    <name type="scientific">Mycolicibacterium tokaiense</name>
    <dbReference type="NCBI Taxonomy" id="39695"/>
    <lineage>
        <taxon>Bacteria</taxon>
        <taxon>Bacillati</taxon>
        <taxon>Actinomycetota</taxon>
        <taxon>Actinomycetes</taxon>
        <taxon>Mycobacteriales</taxon>
        <taxon>Mycobacteriaceae</taxon>
        <taxon>Mycolicibacterium</taxon>
    </lineage>
</organism>
<feature type="site" description="Important for catalytic activity" evidence="4">
    <location>
        <position position="139"/>
    </location>
</feature>
<dbReference type="GO" id="GO:0008691">
    <property type="term" value="F:3-hydroxybutyryl-CoA dehydrogenase activity"/>
    <property type="evidence" value="ECO:0007669"/>
    <property type="project" value="UniProtKB-EC"/>
</dbReference>
<evidence type="ECO:0000313" key="8">
    <source>
        <dbReference type="Proteomes" id="UP000254978"/>
    </source>
</evidence>
<evidence type="ECO:0000313" key="7">
    <source>
        <dbReference type="EMBL" id="STZ60008.1"/>
    </source>
</evidence>
<dbReference type="EC" id="1.1.1.157" evidence="7"/>
<sequence>MTAAEHGNGTAIPRSIAVLGAGLMGHAIAYTAAAHDFPVAVYDPSQAALDTLHGRLQACDTPYGRGFRDVTATDVLAEAVRGVDLVFEAVPEDLGLKTDLLSAVYALNPGAILASNTSVIPIRDIEEGLPDGAAVIGTHWWNPAHLMRVVEVVSGRHTDAAVTQAVTELLVTLGKTPVLVGDAPGFVGNRLQFALWREAMTIVDAGIADAETVDLIARETFGRRLPVLGPLENADYIGLPLTEQIMSYVLPHLSDSPKPPPGLTERIALGKNGSRTGSGFLEWPAGRVSEVRDRLDRQLQPTREDAT</sequence>
<accession>A0A378TGU6</accession>
<keyword evidence="8" id="KW-1185">Reference proteome</keyword>
<dbReference type="InterPro" id="IPR022694">
    <property type="entry name" value="3-OHacyl-CoA_DH"/>
</dbReference>
<dbReference type="PANTHER" id="PTHR48075:SF5">
    <property type="entry name" value="3-HYDROXYBUTYRYL-COA DEHYDROGENASE"/>
    <property type="match status" value="1"/>
</dbReference>
<evidence type="ECO:0000256" key="3">
    <source>
        <dbReference type="ARBA" id="ARBA00023002"/>
    </source>
</evidence>
<dbReference type="OrthoDB" id="9771883at2"/>
<dbReference type="InterPro" id="IPR036291">
    <property type="entry name" value="NAD(P)-bd_dom_sf"/>
</dbReference>
<comment type="pathway">
    <text evidence="1">Lipid metabolism; butanoate metabolism.</text>
</comment>
<dbReference type="SUPFAM" id="SSF48179">
    <property type="entry name" value="6-phosphogluconate dehydrogenase C-terminal domain-like"/>
    <property type="match status" value="1"/>
</dbReference>
<dbReference type="GO" id="GO:0070403">
    <property type="term" value="F:NAD+ binding"/>
    <property type="evidence" value="ECO:0007669"/>
    <property type="project" value="InterPro"/>
</dbReference>
<keyword evidence="3 7" id="KW-0560">Oxidoreductase</keyword>
<dbReference type="InterPro" id="IPR008927">
    <property type="entry name" value="6-PGluconate_DH-like_C_sf"/>
</dbReference>
<dbReference type="RefSeq" id="WP_115279325.1">
    <property type="nucleotide sequence ID" value="NZ_AP022600.1"/>
</dbReference>
<dbReference type="InterPro" id="IPR013328">
    <property type="entry name" value="6PGD_dom2"/>
</dbReference>
<feature type="domain" description="3-hydroxyacyl-CoA dehydrogenase C-terminal" evidence="5">
    <location>
        <begin position="185"/>
        <end position="283"/>
    </location>
</feature>
<feature type="domain" description="3-hydroxyacyl-CoA dehydrogenase NAD binding" evidence="6">
    <location>
        <begin position="16"/>
        <end position="182"/>
    </location>
</feature>
<evidence type="ECO:0000259" key="5">
    <source>
        <dbReference type="Pfam" id="PF00725"/>
    </source>
</evidence>
<evidence type="ECO:0000256" key="4">
    <source>
        <dbReference type="PIRSR" id="PIRSR000105-1"/>
    </source>
</evidence>
<evidence type="ECO:0000256" key="1">
    <source>
        <dbReference type="ARBA" id="ARBA00005086"/>
    </source>
</evidence>
<comment type="similarity">
    <text evidence="2">Belongs to the 3-hydroxyacyl-CoA dehydrogenase family.</text>
</comment>
<evidence type="ECO:0000256" key="2">
    <source>
        <dbReference type="ARBA" id="ARBA00009463"/>
    </source>
</evidence>
<dbReference type="PANTHER" id="PTHR48075">
    <property type="entry name" value="3-HYDROXYACYL-COA DEHYDROGENASE FAMILY PROTEIN"/>
    <property type="match status" value="1"/>
</dbReference>
<dbReference type="InterPro" id="IPR006176">
    <property type="entry name" value="3-OHacyl-CoA_DH_NAD-bd"/>
</dbReference>
<dbReference type="Gene3D" id="1.10.1040.10">
    <property type="entry name" value="N-(1-d-carboxylethyl)-l-norvaline Dehydrogenase, domain 2"/>
    <property type="match status" value="1"/>
</dbReference>
<dbReference type="SUPFAM" id="SSF51735">
    <property type="entry name" value="NAD(P)-binding Rossmann-fold domains"/>
    <property type="match status" value="1"/>
</dbReference>
<dbReference type="Proteomes" id="UP000254978">
    <property type="component" value="Unassembled WGS sequence"/>
</dbReference>
<dbReference type="Pfam" id="PF02737">
    <property type="entry name" value="3HCDH_N"/>
    <property type="match status" value="1"/>
</dbReference>
<protein>
    <submittedName>
        <fullName evidence="7">3-hydroxybutyryl-CoA dehydrogenase</fullName>
        <ecNumber evidence="7">1.1.1.157</ecNumber>
    </submittedName>
</protein>
<gene>
    <name evidence="7" type="primary">fadB3</name>
    <name evidence="7" type="ORF">NCTC10821_03546</name>
</gene>
<dbReference type="Gene3D" id="3.40.50.720">
    <property type="entry name" value="NAD(P)-binding Rossmann-like Domain"/>
    <property type="match status" value="1"/>
</dbReference>
<reference evidence="7 8" key="1">
    <citation type="submission" date="2018-06" db="EMBL/GenBank/DDBJ databases">
        <authorList>
            <consortium name="Pathogen Informatics"/>
            <person name="Doyle S."/>
        </authorList>
    </citation>
    <scope>NUCLEOTIDE SEQUENCE [LARGE SCALE GENOMIC DNA]</scope>
    <source>
        <strain evidence="7 8">NCTC10821</strain>
    </source>
</reference>
<dbReference type="InterPro" id="IPR006108">
    <property type="entry name" value="3HC_DH_C"/>
</dbReference>
<dbReference type="EMBL" id="UGQT01000001">
    <property type="protein sequence ID" value="STZ60008.1"/>
    <property type="molecule type" value="Genomic_DNA"/>
</dbReference>
<dbReference type="Pfam" id="PF00725">
    <property type="entry name" value="3HCDH"/>
    <property type="match status" value="1"/>
</dbReference>
<evidence type="ECO:0000259" key="6">
    <source>
        <dbReference type="Pfam" id="PF02737"/>
    </source>
</evidence>